<feature type="region of interest" description="Disordered" evidence="4">
    <location>
        <begin position="61"/>
        <end position="80"/>
    </location>
</feature>
<keyword evidence="3" id="KW-0539">Nucleus</keyword>
<organism evidence="5 6">
    <name type="scientific">Ciona savignyi</name>
    <name type="common">Pacific transparent sea squirt</name>
    <dbReference type="NCBI Taxonomy" id="51511"/>
    <lineage>
        <taxon>Eukaryota</taxon>
        <taxon>Metazoa</taxon>
        <taxon>Chordata</taxon>
        <taxon>Tunicata</taxon>
        <taxon>Ascidiacea</taxon>
        <taxon>Phlebobranchia</taxon>
        <taxon>Cionidae</taxon>
        <taxon>Ciona</taxon>
    </lineage>
</organism>
<proteinExistence type="inferred from homology"/>
<dbReference type="HOGENOM" id="CLU_1906011_0_0_1"/>
<dbReference type="PANTHER" id="PTHR31109">
    <property type="entry name" value="PROTEIN FAM207A"/>
    <property type="match status" value="1"/>
</dbReference>
<evidence type="ECO:0000256" key="1">
    <source>
        <dbReference type="ARBA" id="ARBA00004604"/>
    </source>
</evidence>
<evidence type="ECO:0000256" key="4">
    <source>
        <dbReference type="SAM" id="MobiDB-lite"/>
    </source>
</evidence>
<dbReference type="FunCoup" id="H2Z6P4">
    <property type="interactions" value="15"/>
</dbReference>
<dbReference type="GO" id="GO:0000462">
    <property type="term" value="P:maturation of SSU-rRNA from tricistronic rRNA transcript (SSU-rRNA, 5.8S rRNA, LSU-rRNA)"/>
    <property type="evidence" value="ECO:0007669"/>
    <property type="project" value="InterPro"/>
</dbReference>
<comment type="subcellular location">
    <subcellularLocation>
        <location evidence="1">Nucleus</location>
        <location evidence="1">Nucleolus</location>
    </subcellularLocation>
</comment>
<dbReference type="PANTHER" id="PTHR31109:SF2">
    <property type="entry name" value="RIBOSOME BIOGENESIS PROTEIN SLX9 HOMOLOG"/>
    <property type="match status" value="1"/>
</dbReference>
<dbReference type="AlphaFoldDB" id="H2Z6P4"/>
<dbReference type="InterPro" id="IPR028160">
    <property type="entry name" value="Slx9-like"/>
</dbReference>
<dbReference type="Proteomes" id="UP000007875">
    <property type="component" value="Unassembled WGS sequence"/>
</dbReference>
<dbReference type="GO" id="GO:0030688">
    <property type="term" value="C:preribosome, small subunit precursor"/>
    <property type="evidence" value="ECO:0007669"/>
    <property type="project" value="InterPro"/>
</dbReference>
<comment type="similarity">
    <text evidence="2">Belongs to the SLX9 family.</text>
</comment>
<reference evidence="6" key="1">
    <citation type="submission" date="2003-08" db="EMBL/GenBank/DDBJ databases">
        <authorList>
            <person name="Birren B."/>
            <person name="Nusbaum C."/>
            <person name="Abebe A."/>
            <person name="Abouelleil A."/>
            <person name="Adekoya E."/>
            <person name="Ait-zahra M."/>
            <person name="Allen N."/>
            <person name="Allen T."/>
            <person name="An P."/>
            <person name="Anderson M."/>
            <person name="Anderson S."/>
            <person name="Arachchi H."/>
            <person name="Armbruster J."/>
            <person name="Bachantsang P."/>
            <person name="Baldwin J."/>
            <person name="Barry A."/>
            <person name="Bayul T."/>
            <person name="Blitshsteyn B."/>
            <person name="Bloom T."/>
            <person name="Blye J."/>
            <person name="Boguslavskiy L."/>
            <person name="Borowsky M."/>
            <person name="Boukhgalter B."/>
            <person name="Brunache A."/>
            <person name="Butler J."/>
            <person name="Calixte N."/>
            <person name="Calvo S."/>
            <person name="Camarata J."/>
            <person name="Campo K."/>
            <person name="Chang J."/>
            <person name="Cheshatsang Y."/>
            <person name="Citroen M."/>
            <person name="Collymore A."/>
            <person name="Considine T."/>
            <person name="Cook A."/>
            <person name="Cooke P."/>
            <person name="Corum B."/>
            <person name="Cuomo C."/>
            <person name="David R."/>
            <person name="Dawoe T."/>
            <person name="Degray S."/>
            <person name="Dodge S."/>
            <person name="Dooley K."/>
            <person name="Dorje P."/>
            <person name="Dorjee K."/>
            <person name="Dorris L."/>
            <person name="Duffey N."/>
            <person name="Dupes A."/>
            <person name="Elkins T."/>
            <person name="Engels R."/>
            <person name="Erickson J."/>
            <person name="Farina A."/>
            <person name="Faro S."/>
            <person name="Ferreira P."/>
            <person name="Fischer H."/>
            <person name="Fitzgerald M."/>
            <person name="Foley K."/>
            <person name="Gage D."/>
            <person name="Galagan J."/>
            <person name="Gearin G."/>
            <person name="Gnerre S."/>
            <person name="Gnirke A."/>
            <person name="Goyette A."/>
            <person name="Graham J."/>
            <person name="Grandbois E."/>
            <person name="Gyaltsen K."/>
            <person name="Hafez N."/>
            <person name="Hagopian D."/>
            <person name="Hagos B."/>
            <person name="Hall J."/>
            <person name="Hatcher B."/>
            <person name="Heller A."/>
            <person name="Higgins H."/>
            <person name="Honan T."/>
            <person name="Horn A."/>
            <person name="Houde N."/>
            <person name="Hughes L."/>
            <person name="Hulme W."/>
            <person name="Husby E."/>
            <person name="Iliev I."/>
            <person name="Jaffe D."/>
            <person name="Jones C."/>
            <person name="Kamal M."/>
            <person name="Kamat A."/>
            <person name="Kamvysselis M."/>
            <person name="Karlsson E."/>
            <person name="Kells C."/>
            <person name="Kieu A."/>
            <person name="Kisner P."/>
            <person name="Kodira C."/>
            <person name="Kulbokas E."/>
            <person name="Labutti K."/>
            <person name="Lama D."/>
            <person name="Landers T."/>
            <person name="Leger J."/>
            <person name="Levine S."/>
            <person name="Lewis D."/>
            <person name="Lewis T."/>
            <person name="Lindblad-toh K."/>
            <person name="Liu X."/>
            <person name="Lokyitsang T."/>
            <person name="Lokyitsang Y."/>
            <person name="Lucien O."/>
            <person name="Lui A."/>
            <person name="Ma L.J."/>
            <person name="Mabbitt R."/>
            <person name="Macdonald J."/>
            <person name="Maclean C."/>
            <person name="Major J."/>
            <person name="Manning J."/>
            <person name="Marabella R."/>
            <person name="Maru K."/>
            <person name="Matthews C."/>
            <person name="Mauceli E."/>
            <person name="Mccarthy M."/>
            <person name="Mcdonough S."/>
            <person name="Mcghee T."/>
            <person name="Meldrim J."/>
            <person name="Meneus L."/>
            <person name="Mesirov J."/>
            <person name="Mihalev A."/>
            <person name="Mihova T."/>
            <person name="Mikkelsen T."/>
            <person name="Mlenga V."/>
            <person name="Moru K."/>
            <person name="Mozes J."/>
            <person name="Mulrain L."/>
            <person name="Munson G."/>
            <person name="Naylor J."/>
            <person name="Newes C."/>
            <person name="Nguyen C."/>
            <person name="Nguyen N."/>
            <person name="Nguyen T."/>
            <person name="Nicol R."/>
            <person name="Nielsen C."/>
            <person name="Nizzari M."/>
            <person name="Norbu C."/>
            <person name="Norbu N."/>
            <person name="O'donnell P."/>
            <person name="Okoawo O."/>
            <person name="O'leary S."/>
            <person name="Omotosho B."/>
            <person name="O'neill K."/>
            <person name="Osman S."/>
            <person name="Parker S."/>
            <person name="Perrin D."/>
            <person name="Phunkhang P."/>
            <person name="Piqani B."/>
            <person name="Purcell S."/>
            <person name="Rachupka T."/>
            <person name="Ramasamy U."/>
            <person name="Rameau R."/>
            <person name="Ray V."/>
            <person name="Raymond C."/>
            <person name="Retta R."/>
            <person name="Richardson S."/>
            <person name="Rise C."/>
            <person name="Rodriguez J."/>
            <person name="Rogers J."/>
            <person name="Rogov P."/>
            <person name="Rutman M."/>
            <person name="Schupbach R."/>
            <person name="Seaman C."/>
            <person name="Settipalli S."/>
            <person name="Sharpe T."/>
            <person name="Sheridan J."/>
            <person name="Sherpa N."/>
            <person name="Shi J."/>
            <person name="Smirnov S."/>
            <person name="Smith C."/>
            <person name="Sougnez C."/>
            <person name="Spencer B."/>
            <person name="Stalker J."/>
            <person name="Stange-thomann N."/>
            <person name="Stavropoulos S."/>
            <person name="Stetson K."/>
            <person name="Stone C."/>
            <person name="Stone S."/>
            <person name="Stubbs M."/>
            <person name="Talamas J."/>
            <person name="Tchuinga P."/>
            <person name="Tenzing P."/>
            <person name="Tesfaye S."/>
            <person name="Theodore J."/>
            <person name="Thoulutsang Y."/>
            <person name="Topham K."/>
            <person name="Towey S."/>
            <person name="Tsamla T."/>
            <person name="Tsomo N."/>
            <person name="Vallee D."/>
            <person name="Vassiliev H."/>
            <person name="Venkataraman V."/>
            <person name="Vinson J."/>
            <person name="Vo A."/>
            <person name="Wade C."/>
            <person name="Wang S."/>
            <person name="Wangchuk T."/>
            <person name="Wangdi T."/>
            <person name="Whittaker C."/>
            <person name="Wilkinson J."/>
            <person name="Wu Y."/>
            <person name="Wyman D."/>
            <person name="Yadav S."/>
            <person name="Yang S."/>
            <person name="Yang X."/>
            <person name="Yeager S."/>
            <person name="Yee E."/>
            <person name="Young G."/>
            <person name="Zainoun J."/>
            <person name="Zembeck L."/>
            <person name="Zimmer A."/>
            <person name="Zody M."/>
            <person name="Lander E."/>
        </authorList>
    </citation>
    <scope>NUCLEOTIDE SEQUENCE [LARGE SCALE GENOMIC DNA]</scope>
</reference>
<dbReference type="InParanoid" id="H2Z6P4"/>
<keyword evidence="6" id="KW-1185">Reference proteome</keyword>
<evidence type="ECO:0000313" key="5">
    <source>
        <dbReference type="Ensembl" id="ENSCSAVP00000013256.1"/>
    </source>
</evidence>
<name>H2Z6P4_CIOSA</name>
<protein>
    <submittedName>
        <fullName evidence="5">Uncharacterized protein</fullName>
    </submittedName>
</protein>
<feature type="compositionally biased region" description="Basic residues" evidence="4">
    <location>
        <begin position="61"/>
        <end position="72"/>
    </location>
</feature>
<evidence type="ECO:0000256" key="2">
    <source>
        <dbReference type="ARBA" id="ARBA00011022"/>
    </source>
</evidence>
<sequence length="133" mass="15762">MNRRRELFLQKLEINQRKTNQQKKAKQKAKNTVVGDLHEIKDALTKIPQLTTDISESITKTKKKCRRRKRKSAVLQKQVTPTITDQDMRRIRSKRTQKYMLSDIAKLQSVLKDKSFKRNSKELILKNLQEQLT</sequence>
<dbReference type="Ensembl" id="ENSCSAVT00000013406.1">
    <property type="protein sequence ID" value="ENSCSAVP00000013256.1"/>
    <property type="gene ID" value="ENSCSAVG00000007780.1"/>
</dbReference>
<dbReference type="GO" id="GO:0030686">
    <property type="term" value="C:90S preribosome"/>
    <property type="evidence" value="ECO:0007669"/>
    <property type="project" value="InterPro"/>
</dbReference>
<evidence type="ECO:0000256" key="3">
    <source>
        <dbReference type="ARBA" id="ARBA00023242"/>
    </source>
</evidence>
<evidence type="ECO:0000313" key="6">
    <source>
        <dbReference type="Proteomes" id="UP000007875"/>
    </source>
</evidence>
<dbReference type="GO" id="GO:0005730">
    <property type="term" value="C:nucleolus"/>
    <property type="evidence" value="ECO:0007669"/>
    <property type="project" value="UniProtKB-SubCell"/>
</dbReference>
<reference evidence="5" key="2">
    <citation type="submission" date="2025-08" db="UniProtKB">
        <authorList>
            <consortium name="Ensembl"/>
        </authorList>
    </citation>
    <scope>IDENTIFICATION</scope>
</reference>
<accession>H2Z6P4</accession>
<dbReference type="Pfam" id="PF15341">
    <property type="entry name" value="SLX9"/>
    <property type="match status" value="1"/>
</dbReference>
<reference evidence="5" key="3">
    <citation type="submission" date="2025-09" db="UniProtKB">
        <authorList>
            <consortium name="Ensembl"/>
        </authorList>
    </citation>
    <scope>IDENTIFICATION</scope>
</reference>